<dbReference type="AlphaFoldDB" id="A0A1H2B3G8"/>
<feature type="transmembrane region" description="Helical" evidence="2">
    <location>
        <begin position="218"/>
        <end position="241"/>
    </location>
</feature>
<keyword evidence="2" id="KW-0812">Transmembrane</keyword>
<proteinExistence type="predicted"/>
<keyword evidence="6" id="KW-1185">Reference proteome</keyword>
<feature type="transmembrane region" description="Helical" evidence="2">
    <location>
        <begin position="53"/>
        <end position="72"/>
    </location>
</feature>
<dbReference type="InterPro" id="IPR050879">
    <property type="entry name" value="Acyltransferase_3"/>
</dbReference>
<feature type="transmembrane region" description="Helical" evidence="2">
    <location>
        <begin position="93"/>
        <end position="112"/>
    </location>
</feature>
<feature type="transmembrane region" description="Helical" evidence="2">
    <location>
        <begin position="193"/>
        <end position="212"/>
    </location>
</feature>
<accession>A0A1H2B3G8</accession>
<dbReference type="GO" id="GO:0009103">
    <property type="term" value="P:lipopolysaccharide biosynthetic process"/>
    <property type="evidence" value="ECO:0007669"/>
    <property type="project" value="TreeGrafter"/>
</dbReference>
<feature type="transmembrane region" description="Helical" evidence="2">
    <location>
        <begin position="250"/>
        <end position="269"/>
    </location>
</feature>
<keyword evidence="5" id="KW-0012">Acyltransferase</keyword>
<dbReference type="PANTHER" id="PTHR23028">
    <property type="entry name" value="ACETYLTRANSFERASE"/>
    <property type="match status" value="1"/>
</dbReference>
<dbReference type="Proteomes" id="UP000198751">
    <property type="component" value="Chromosome I"/>
</dbReference>
<feature type="transmembrane region" description="Helical" evidence="2">
    <location>
        <begin position="320"/>
        <end position="337"/>
    </location>
</feature>
<keyword evidence="5" id="KW-0808">Transferase</keyword>
<evidence type="ECO:0000256" key="1">
    <source>
        <dbReference type="SAM" id="MobiDB-lite"/>
    </source>
</evidence>
<dbReference type="GO" id="GO:0016020">
    <property type="term" value="C:membrane"/>
    <property type="evidence" value="ECO:0007669"/>
    <property type="project" value="TreeGrafter"/>
</dbReference>
<dbReference type="Pfam" id="PF19040">
    <property type="entry name" value="SGNH"/>
    <property type="match status" value="1"/>
</dbReference>
<keyword evidence="2" id="KW-1133">Transmembrane helix</keyword>
<feature type="domain" description="SGNH" evidence="4">
    <location>
        <begin position="480"/>
        <end position="692"/>
    </location>
</feature>
<feature type="transmembrane region" description="Helical" evidence="2">
    <location>
        <begin position="281"/>
        <end position="299"/>
    </location>
</feature>
<evidence type="ECO:0000313" key="6">
    <source>
        <dbReference type="Proteomes" id="UP000198751"/>
    </source>
</evidence>
<dbReference type="InterPro" id="IPR002656">
    <property type="entry name" value="Acyl_transf_3_dom"/>
</dbReference>
<dbReference type="InterPro" id="IPR043968">
    <property type="entry name" value="SGNH"/>
</dbReference>
<keyword evidence="2" id="KW-0472">Membrane</keyword>
<dbReference type="PANTHER" id="PTHR23028:SF53">
    <property type="entry name" value="ACYL_TRANSF_3 DOMAIN-CONTAINING PROTEIN"/>
    <property type="match status" value="1"/>
</dbReference>
<evidence type="ECO:0000256" key="2">
    <source>
        <dbReference type="SAM" id="Phobius"/>
    </source>
</evidence>
<dbReference type="Pfam" id="PF01757">
    <property type="entry name" value="Acyl_transf_3"/>
    <property type="match status" value="1"/>
</dbReference>
<protein>
    <submittedName>
        <fullName evidence="5">Peptidoglycan/LPS O-acetylase OafA/YrhL, contains acyltransferase and SGNH-hydrolase domains</fullName>
    </submittedName>
</protein>
<evidence type="ECO:0000259" key="3">
    <source>
        <dbReference type="Pfam" id="PF01757"/>
    </source>
</evidence>
<feature type="domain" description="Acyltransferase 3" evidence="3">
    <location>
        <begin position="27"/>
        <end position="360"/>
    </location>
</feature>
<sequence length="701" mass="75643">MSLLGTRKRGQVSKGKPKGATSHFRRDIQGLRAIAVLAVVADHLFHWPSGGFIGVDVFFVISGFLITGLLLREHERTGTISFRGFYERRFKRIMPAAIALLIVTVSASYFLIGVERFRETMWDSVWGLFFVANWRFAAQGTDYFQEGLPPSPVQHFWSLAVEEQFYLVWPWLMLGLLALGVRRFGWGVSQRRAAVTVAITVITLLSFAWAMSESVSNATFAYFSTGSRAWELGVGALIAVVQKGLQIRQVAIRTLLGWVGVAGIVYSLFAVPQSSGFPAPWAALPVLSTALVLLAGIGGEQPYVWPLTNKFSIYIGEISYSLYLWHFPVLVLMVALLPTDQPAYYLVCLVMMFALSIASYHWLETPARNGQWFPKRGSLPESSRYGWKITGLAALSIATATVAGAALVPVKPPIESATFVPTALAATGELPVAQKCLGAASKDPALECPAFLGDSIAPDPAAMSNDTAGAFDCWIDQGAPMKACSYGTDRPGAMKVALLGDSHAAMLLPGLTTQLESANWTLDSYVGWGCQWMATGTGSECNDAMESIQERLTTGPQYDLVLVTGARHKTATDKDWVSRQYAAAWAPVAARGTQIVVIADNPGVAGAALQCVNRLGFSVKDNTCSTANSEAFAVTDPLVKAADLVSDAKLVDMNSIYCDESRCPVVIGNVIAYRDTVGHITGTFSKTLAPYLVKSIAAAIS</sequence>
<feature type="compositionally biased region" description="Basic residues" evidence="1">
    <location>
        <begin position="1"/>
        <end position="17"/>
    </location>
</feature>
<dbReference type="GO" id="GO:0016787">
    <property type="term" value="F:hydrolase activity"/>
    <property type="evidence" value="ECO:0007669"/>
    <property type="project" value="UniProtKB-KW"/>
</dbReference>
<reference evidence="6" key="1">
    <citation type="submission" date="2016-10" db="EMBL/GenBank/DDBJ databases">
        <authorList>
            <person name="Varghese N."/>
            <person name="Submissions S."/>
        </authorList>
    </citation>
    <scope>NUCLEOTIDE SEQUENCE [LARGE SCALE GENOMIC DNA]</scope>
    <source>
        <strain evidence="6">IMMIB L-1606</strain>
    </source>
</reference>
<feature type="transmembrane region" description="Helical" evidence="2">
    <location>
        <begin position="164"/>
        <end position="181"/>
    </location>
</feature>
<keyword evidence="5" id="KW-0378">Hydrolase</keyword>
<name>A0A1H2B3G8_9MICC</name>
<dbReference type="EMBL" id="LT629779">
    <property type="protein sequence ID" value="SDT52652.1"/>
    <property type="molecule type" value="Genomic_DNA"/>
</dbReference>
<evidence type="ECO:0000313" key="5">
    <source>
        <dbReference type="EMBL" id="SDT52652.1"/>
    </source>
</evidence>
<dbReference type="OrthoDB" id="3404679at2"/>
<feature type="transmembrane region" description="Helical" evidence="2">
    <location>
        <begin position="343"/>
        <end position="364"/>
    </location>
</feature>
<dbReference type="RefSeq" id="WP_091722493.1">
    <property type="nucleotide sequence ID" value="NZ_LT629779.1"/>
</dbReference>
<feature type="region of interest" description="Disordered" evidence="1">
    <location>
        <begin position="1"/>
        <end position="21"/>
    </location>
</feature>
<gene>
    <name evidence="5" type="ORF">SAMN04489743_3394</name>
</gene>
<evidence type="ECO:0000259" key="4">
    <source>
        <dbReference type="Pfam" id="PF19040"/>
    </source>
</evidence>
<dbReference type="GO" id="GO:0016747">
    <property type="term" value="F:acyltransferase activity, transferring groups other than amino-acyl groups"/>
    <property type="evidence" value="ECO:0007669"/>
    <property type="project" value="InterPro"/>
</dbReference>
<organism evidence="5 6">
    <name type="scientific">Pseudarthrobacter equi</name>
    <dbReference type="NCBI Taxonomy" id="728066"/>
    <lineage>
        <taxon>Bacteria</taxon>
        <taxon>Bacillati</taxon>
        <taxon>Actinomycetota</taxon>
        <taxon>Actinomycetes</taxon>
        <taxon>Micrococcales</taxon>
        <taxon>Micrococcaceae</taxon>
        <taxon>Pseudarthrobacter</taxon>
    </lineage>
</organism>
<feature type="transmembrane region" description="Helical" evidence="2">
    <location>
        <begin position="30"/>
        <end position="47"/>
    </location>
</feature>
<feature type="transmembrane region" description="Helical" evidence="2">
    <location>
        <begin position="385"/>
        <end position="408"/>
    </location>
</feature>